<gene>
    <name evidence="1" type="ORF">OJ962_26650</name>
</gene>
<dbReference type="EMBL" id="JAPCID010000050">
    <property type="protein sequence ID" value="MDA0141106.1"/>
    <property type="molecule type" value="Genomic_DNA"/>
</dbReference>
<dbReference type="PANTHER" id="PTHR34817:SF1">
    <property type="entry name" value="NUCLEOTIDYLTRANSFERASE"/>
    <property type="match status" value="1"/>
</dbReference>
<evidence type="ECO:0000313" key="2">
    <source>
        <dbReference type="Proteomes" id="UP001147700"/>
    </source>
</evidence>
<reference evidence="1" key="1">
    <citation type="submission" date="2022-10" db="EMBL/GenBank/DDBJ databases">
        <title>The WGS of Solirubrobacter sp. CPCC 204708.</title>
        <authorList>
            <person name="Jiang Z."/>
        </authorList>
    </citation>
    <scope>NUCLEOTIDE SEQUENCE</scope>
    <source>
        <strain evidence="1">CPCC 204708</strain>
    </source>
</reference>
<keyword evidence="2" id="KW-1185">Reference proteome</keyword>
<proteinExistence type="predicted"/>
<dbReference type="Pfam" id="PF10127">
    <property type="entry name" value="RlaP"/>
    <property type="match status" value="1"/>
</dbReference>
<dbReference type="PANTHER" id="PTHR34817">
    <property type="entry name" value="NUCLEOTIDYLTRANSFERASE"/>
    <property type="match status" value="1"/>
</dbReference>
<dbReference type="RefSeq" id="WP_202952478.1">
    <property type="nucleotide sequence ID" value="NZ_JAPCID010000050.1"/>
</dbReference>
<dbReference type="InterPro" id="IPR018775">
    <property type="entry name" value="RlaP"/>
</dbReference>
<dbReference type="Proteomes" id="UP001147700">
    <property type="component" value="Unassembled WGS sequence"/>
</dbReference>
<evidence type="ECO:0000313" key="1">
    <source>
        <dbReference type="EMBL" id="MDA0141106.1"/>
    </source>
</evidence>
<protein>
    <submittedName>
        <fullName evidence="1">Nucleotidyltransferase domain-containing protein</fullName>
    </submittedName>
</protein>
<organism evidence="1 2">
    <name type="scientific">Solirubrobacter deserti</name>
    <dbReference type="NCBI Taxonomy" id="2282478"/>
    <lineage>
        <taxon>Bacteria</taxon>
        <taxon>Bacillati</taxon>
        <taxon>Actinomycetota</taxon>
        <taxon>Thermoleophilia</taxon>
        <taxon>Solirubrobacterales</taxon>
        <taxon>Solirubrobacteraceae</taxon>
        <taxon>Solirubrobacter</taxon>
    </lineage>
</organism>
<name>A0ABT4RRF4_9ACTN</name>
<comment type="caution">
    <text evidence="1">The sequence shown here is derived from an EMBL/GenBank/DDBJ whole genome shotgun (WGS) entry which is preliminary data.</text>
</comment>
<accession>A0ABT4RRF4</accession>
<sequence>MRNAVHSLEPDLERARQIALDHLILRTTVGSVVHGLSNPGTDDRDEMGVCIEPPEYLLGFKRFEHFVYRTQPEGHPSGPGDLDLTVYGLRKFCVLALKGSPTALLPLFVTGEHQLVTSPAGEELRALAPAFVARSTGRAFLGYLTNQRRGLTGERHATRTRELSRLHGYDTKYAMHALRIAVQGIELLSSGRITLPVPEPERTGLRRVRAGELPLDEVLERIDAATVQLEELATDPSLPAKPEIARVDEFLVRTYRAAWD</sequence>